<evidence type="ECO:0008006" key="3">
    <source>
        <dbReference type="Google" id="ProtNLM"/>
    </source>
</evidence>
<sequence>MLYCQYFVSGNQGRVKGVATLESYRGRELIGYILQHIQQESIKQGLEYLWILSINEQVAKVYDRANFKSVGTIKSIHAFTEVNSIKQIRQQS</sequence>
<dbReference type="SUPFAM" id="SSF55729">
    <property type="entry name" value="Acyl-CoA N-acyltransferases (Nat)"/>
    <property type="match status" value="1"/>
</dbReference>
<evidence type="ECO:0000313" key="1">
    <source>
        <dbReference type="EMBL" id="TQR35305.1"/>
    </source>
</evidence>
<reference evidence="1 2" key="1">
    <citation type="submission" date="2018-03" db="EMBL/GenBank/DDBJ databases">
        <title>Aerobic endospore-forming bacteria genome sequencing and assembly.</title>
        <authorList>
            <person name="Cavalcante D.A."/>
            <person name="Driks A."/>
            <person name="Putonti C."/>
            <person name="De-Souza M.T."/>
        </authorList>
    </citation>
    <scope>NUCLEOTIDE SEQUENCE [LARGE SCALE GENOMIC DNA]</scope>
    <source>
        <strain evidence="1 2">SDF0037</strain>
    </source>
</reference>
<dbReference type="InterPro" id="IPR016181">
    <property type="entry name" value="Acyl_CoA_acyltransferase"/>
</dbReference>
<dbReference type="Gene3D" id="3.40.630.30">
    <property type="match status" value="1"/>
</dbReference>
<protein>
    <recommendedName>
        <fullName evidence="3">GNAT family N-acetyltransferase</fullName>
    </recommendedName>
</protein>
<accession>A0A544UN90</accession>
<name>A0A544UN90_LYSSH</name>
<dbReference type="Proteomes" id="UP000317944">
    <property type="component" value="Unassembled WGS sequence"/>
</dbReference>
<comment type="caution">
    <text evidence="1">The sequence shown here is derived from an EMBL/GenBank/DDBJ whole genome shotgun (WGS) entry which is preliminary data.</text>
</comment>
<dbReference type="RefSeq" id="WP_142508404.1">
    <property type="nucleotide sequence ID" value="NZ_SADV01000005.1"/>
</dbReference>
<evidence type="ECO:0000313" key="2">
    <source>
        <dbReference type="Proteomes" id="UP000317944"/>
    </source>
</evidence>
<organism evidence="1 2">
    <name type="scientific">Lysinibacillus sphaericus</name>
    <name type="common">Bacillus sphaericus</name>
    <dbReference type="NCBI Taxonomy" id="1421"/>
    <lineage>
        <taxon>Bacteria</taxon>
        <taxon>Bacillati</taxon>
        <taxon>Bacillota</taxon>
        <taxon>Bacilli</taxon>
        <taxon>Bacillales</taxon>
        <taxon>Bacillaceae</taxon>
        <taxon>Lysinibacillus</taxon>
    </lineage>
</organism>
<proteinExistence type="predicted"/>
<dbReference type="OrthoDB" id="2737536at2"/>
<dbReference type="EMBL" id="SADV01000005">
    <property type="protein sequence ID" value="TQR35305.1"/>
    <property type="molecule type" value="Genomic_DNA"/>
</dbReference>
<gene>
    <name evidence="1" type="ORF">C7Y47_08670</name>
</gene>
<dbReference type="AlphaFoldDB" id="A0A544UN90"/>